<dbReference type="GO" id="GO:0008270">
    <property type="term" value="F:zinc ion binding"/>
    <property type="evidence" value="ECO:0007669"/>
    <property type="project" value="InterPro"/>
</dbReference>
<dbReference type="EMBL" id="RYZI01000608">
    <property type="protein sequence ID" value="RWA04222.1"/>
    <property type="molecule type" value="Genomic_DNA"/>
</dbReference>
<dbReference type="STRING" id="363999.A0A439CQ56"/>
<accession>A0A439CQ56</accession>
<proteinExistence type="predicted"/>
<dbReference type="GO" id="GO:0005634">
    <property type="term" value="C:nucleus"/>
    <property type="evidence" value="ECO:0007669"/>
    <property type="project" value="UniProtKB-SubCell"/>
</dbReference>
<keyword evidence="4" id="KW-0804">Transcription</keyword>
<dbReference type="PANTHER" id="PTHR46910:SF37">
    <property type="entry name" value="ZN(II)2CYS6 TRANSCRIPTION FACTOR (EUROFUNG)"/>
    <property type="match status" value="1"/>
</dbReference>
<keyword evidence="5" id="KW-0539">Nucleus</keyword>
<keyword evidence="8" id="KW-1185">Reference proteome</keyword>
<sequence>MPDENRILATRQSRTCDACKARKVRCIGGSTPEEHPLYIDQVLSDPSLKGITMSDDCLFKTDGRYLISSSLAVFSEDRLHLISRRLGHNQVRELIDSIFHSIEGRSSLAKTHTEIPASSREDSTLLERFENQAARYINAYFECIHPLYPFLDRSEFETRASHPRLIESLPNEPAFSAIYHTVLALGCQYIEDRSFDPDKGPSYELFRVALKLLPILLVSPASLPGLQAVTAMALFGMTIPGLRFEETLINEAARLAMRLDHHRVTYTGGIDSTYHRTFWVVYVIDKMGCFLYGKTTIMADYDIGCPVPETPESYLGGFNTFITLLRGCRILSKAQQLLFSVKATMNSTKQYFDSIDLIRQDLNRWVESIPPRLKPGLSVEANNAWASFAVLRLHCIHRILEISLCRLEVHVGGDACDPRLERAKLTLLNTARTVLQQTAYIELKPSTPMWLIGTIPCSSMLILFDFVIHNPSHHGTDSNLSLLDKAAGYFGRLQFASSDSVPSHVMSGFSHIALEFVRKCRLEARDINMTHGREDSETAILTPPTVDTFNTSETASQDTRRAFINRIIADMGAAEFVALPNMSEEQLFYPVAGITAGANEYPLPDFNFLDLFNPTMDHSAFPG</sequence>
<dbReference type="GO" id="GO:0003677">
    <property type="term" value="F:DNA binding"/>
    <property type="evidence" value="ECO:0007669"/>
    <property type="project" value="UniProtKB-KW"/>
</dbReference>
<dbReference type="Pfam" id="PF04082">
    <property type="entry name" value="Fungal_trans"/>
    <property type="match status" value="1"/>
</dbReference>
<dbReference type="GO" id="GO:0006351">
    <property type="term" value="P:DNA-templated transcription"/>
    <property type="evidence" value="ECO:0007669"/>
    <property type="project" value="InterPro"/>
</dbReference>
<evidence type="ECO:0000256" key="5">
    <source>
        <dbReference type="ARBA" id="ARBA00023242"/>
    </source>
</evidence>
<dbReference type="SMART" id="SM00906">
    <property type="entry name" value="Fungal_trans"/>
    <property type="match status" value="1"/>
</dbReference>
<evidence type="ECO:0000259" key="6">
    <source>
        <dbReference type="SMART" id="SM00906"/>
    </source>
</evidence>
<evidence type="ECO:0000256" key="1">
    <source>
        <dbReference type="ARBA" id="ARBA00004123"/>
    </source>
</evidence>
<dbReference type="Proteomes" id="UP000286045">
    <property type="component" value="Unassembled WGS sequence"/>
</dbReference>
<dbReference type="GO" id="GO:0000981">
    <property type="term" value="F:DNA-binding transcription factor activity, RNA polymerase II-specific"/>
    <property type="evidence" value="ECO:0007669"/>
    <property type="project" value="InterPro"/>
</dbReference>
<dbReference type="AlphaFoldDB" id="A0A439CQ56"/>
<dbReference type="CDD" id="cd12148">
    <property type="entry name" value="fungal_TF_MHR"/>
    <property type="match status" value="1"/>
</dbReference>
<organism evidence="7 8">
    <name type="scientific">Xylaria grammica</name>
    <dbReference type="NCBI Taxonomy" id="363999"/>
    <lineage>
        <taxon>Eukaryota</taxon>
        <taxon>Fungi</taxon>
        <taxon>Dikarya</taxon>
        <taxon>Ascomycota</taxon>
        <taxon>Pezizomycotina</taxon>
        <taxon>Sordariomycetes</taxon>
        <taxon>Xylariomycetidae</taxon>
        <taxon>Xylariales</taxon>
        <taxon>Xylariaceae</taxon>
        <taxon>Xylaria</taxon>
    </lineage>
</organism>
<evidence type="ECO:0000256" key="4">
    <source>
        <dbReference type="ARBA" id="ARBA00023163"/>
    </source>
</evidence>
<keyword evidence="3" id="KW-0238">DNA-binding</keyword>
<evidence type="ECO:0000256" key="2">
    <source>
        <dbReference type="ARBA" id="ARBA00023015"/>
    </source>
</evidence>
<evidence type="ECO:0000313" key="7">
    <source>
        <dbReference type="EMBL" id="RWA04222.1"/>
    </source>
</evidence>
<dbReference type="PANTHER" id="PTHR46910">
    <property type="entry name" value="TRANSCRIPTION FACTOR PDR1"/>
    <property type="match status" value="1"/>
</dbReference>
<dbReference type="InterPro" id="IPR050987">
    <property type="entry name" value="AtrR-like"/>
</dbReference>
<protein>
    <recommendedName>
        <fullName evidence="6">Xylanolytic transcriptional activator regulatory domain-containing protein</fullName>
    </recommendedName>
</protein>
<comment type="caution">
    <text evidence="7">The sequence shown here is derived from an EMBL/GenBank/DDBJ whole genome shotgun (WGS) entry which is preliminary data.</text>
</comment>
<evidence type="ECO:0000256" key="3">
    <source>
        <dbReference type="ARBA" id="ARBA00023125"/>
    </source>
</evidence>
<keyword evidence="2" id="KW-0805">Transcription regulation</keyword>
<evidence type="ECO:0000313" key="8">
    <source>
        <dbReference type="Proteomes" id="UP000286045"/>
    </source>
</evidence>
<dbReference type="InterPro" id="IPR007219">
    <property type="entry name" value="XnlR_reg_dom"/>
</dbReference>
<gene>
    <name evidence="7" type="ORF">EKO27_g10885</name>
</gene>
<name>A0A439CQ56_9PEZI</name>
<comment type="subcellular location">
    <subcellularLocation>
        <location evidence="1">Nucleus</location>
    </subcellularLocation>
</comment>
<dbReference type="CDD" id="cd00067">
    <property type="entry name" value="GAL4"/>
    <property type="match status" value="1"/>
</dbReference>
<feature type="domain" description="Xylanolytic transcriptional activator regulatory" evidence="6">
    <location>
        <begin position="245"/>
        <end position="314"/>
    </location>
</feature>
<dbReference type="InterPro" id="IPR001138">
    <property type="entry name" value="Zn2Cys6_DnaBD"/>
</dbReference>
<reference evidence="7 8" key="1">
    <citation type="submission" date="2018-12" db="EMBL/GenBank/DDBJ databases">
        <title>Draft genome sequence of Xylaria grammica IHI A82.</title>
        <authorList>
            <person name="Buettner E."/>
            <person name="Kellner H."/>
        </authorList>
    </citation>
    <scope>NUCLEOTIDE SEQUENCE [LARGE SCALE GENOMIC DNA]</scope>
    <source>
        <strain evidence="7 8">IHI A82</strain>
    </source>
</reference>